<feature type="region of interest" description="Disordered" evidence="1">
    <location>
        <begin position="38"/>
        <end position="109"/>
    </location>
</feature>
<dbReference type="RefSeq" id="XP_066076325.1">
    <property type="nucleotide sequence ID" value="XM_066220228.1"/>
</dbReference>
<dbReference type="GeneID" id="91095156"/>
<gene>
    <name evidence="2" type="ORF">L201_004486</name>
</gene>
<evidence type="ECO:0000256" key="1">
    <source>
        <dbReference type="SAM" id="MobiDB-lite"/>
    </source>
</evidence>
<dbReference type="EMBL" id="CP144102">
    <property type="protein sequence ID" value="WWC89562.1"/>
    <property type="molecule type" value="Genomic_DNA"/>
</dbReference>
<evidence type="ECO:0000313" key="2">
    <source>
        <dbReference type="EMBL" id="WWC89562.1"/>
    </source>
</evidence>
<name>A0AAX4JXW9_9TREE</name>
<keyword evidence="3" id="KW-1185">Reference proteome</keyword>
<dbReference type="Proteomes" id="UP001355207">
    <property type="component" value="Chromosome 5"/>
</dbReference>
<organism evidence="2 3">
    <name type="scientific">Kwoniella dendrophila CBS 6074</name>
    <dbReference type="NCBI Taxonomy" id="1295534"/>
    <lineage>
        <taxon>Eukaryota</taxon>
        <taxon>Fungi</taxon>
        <taxon>Dikarya</taxon>
        <taxon>Basidiomycota</taxon>
        <taxon>Agaricomycotina</taxon>
        <taxon>Tremellomycetes</taxon>
        <taxon>Tremellales</taxon>
        <taxon>Cryptococcaceae</taxon>
        <taxon>Kwoniella</taxon>
    </lineage>
</organism>
<proteinExistence type="predicted"/>
<sequence>MPHLTQSPISSPSLRSIAHAQMKSSYFPSVPNTSHSYHSIARIAPPPPPTPHSSLNVYSHGHGHGSPGTRSNSTLVSCLKGSHSRYEPPQPPSAPPSARSNVNNNLHNSGQYYVASPVSESTPPYYRGDHPEEYLRPAMKSLNLTEKRRTSLKVSQIPLGNNSGTRALHTSTNVQAQMHNKMPYHHHLNEEIPSHHSTNIMNNAQPKGRRPSFKIELPPRPNVNHQNNNMMHTQLKPLSNNTPFASTLAHHQEIANTLATRTGRGPVFIDPFEGSNNNNNNTYDYPAGGYMILRAPTKNNLNSNSFLDDFPSPTQPLHNQLGLERSQTEMIYGEDGIGLGYSLNKRIATPWLRSKGDEEEWLKADDLQGFDGSLRDVEKTVRGLGIA</sequence>
<feature type="compositionally biased region" description="Polar residues" evidence="1">
    <location>
        <begin position="99"/>
        <end position="109"/>
    </location>
</feature>
<accession>A0AAX4JXW9</accession>
<protein>
    <submittedName>
        <fullName evidence="2">Uncharacterized protein</fullName>
    </submittedName>
</protein>
<dbReference type="AlphaFoldDB" id="A0AAX4JXW9"/>
<evidence type="ECO:0000313" key="3">
    <source>
        <dbReference type="Proteomes" id="UP001355207"/>
    </source>
</evidence>
<reference evidence="2 3" key="1">
    <citation type="submission" date="2024-01" db="EMBL/GenBank/DDBJ databases">
        <title>Comparative genomics of Cryptococcus and Kwoniella reveals pathogenesis evolution and contrasting modes of karyotype evolution via chromosome fusion or intercentromeric recombination.</title>
        <authorList>
            <person name="Coelho M.A."/>
            <person name="David-Palma M."/>
            <person name="Shea T."/>
            <person name="Bowers K."/>
            <person name="McGinley-Smith S."/>
            <person name="Mohammad A.W."/>
            <person name="Gnirke A."/>
            <person name="Yurkov A.M."/>
            <person name="Nowrousian M."/>
            <person name="Sun S."/>
            <person name="Cuomo C.A."/>
            <person name="Heitman J."/>
        </authorList>
    </citation>
    <scope>NUCLEOTIDE SEQUENCE [LARGE SCALE GENOMIC DNA]</scope>
    <source>
        <strain evidence="2 3">CBS 6074</strain>
    </source>
</reference>